<dbReference type="EMBL" id="JBHSDJ010000016">
    <property type="protein sequence ID" value="MFC4246797.1"/>
    <property type="molecule type" value="Genomic_DNA"/>
</dbReference>
<proteinExistence type="predicted"/>
<dbReference type="EC" id="3.4.-.-" evidence="4"/>
<dbReference type="GeneID" id="71854305"/>
<dbReference type="PANTHER" id="PTHR36435:SF1">
    <property type="entry name" value="CAAX AMINO TERMINAL PROTEASE FAMILY PROTEIN"/>
    <property type="match status" value="1"/>
</dbReference>
<feature type="domain" description="CAAX prenyl protease 2/Lysostaphin resistance protein A-like" evidence="3">
    <location>
        <begin position="196"/>
        <end position="287"/>
    </location>
</feature>
<dbReference type="Pfam" id="PF02517">
    <property type="entry name" value="Rce1-like"/>
    <property type="match status" value="1"/>
</dbReference>
<keyword evidence="2" id="KW-1133">Transmembrane helix</keyword>
<feature type="transmembrane region" description="Helical" evidence="2">
    <location>
        <begin position="231"/>
        <end position="248"/>
    </location>
</feature>
<organism evidence="4 5">
    <name type="scientific">Natribaculum luteum</name>
    <dbReference type="NCBI Taxonomy" id="1586232"/>
    <lineage>
        <taxon>Archaea</taxon>
        <taxon>Methanobacteriati</taxon>
        <taxon>Methanobacteriota</taxon>
        <taxon>Stenosarchaea group</taxon>
        <taxon>Halobacteria</taxon>
        <taxon>Halobacteriales</taxon>
        <taxon>Natrialbaceae</taxon>
        <taxon>Natribaculum</taxon>
    </lineage>
</organism>
<dbReference type="AlphaFoldDB" id="A0ABD5NXD6"/>
<dbReference type="InterPro" id="IPR052710">
    <property type="entry name" value="CAAX_protease"/>
</dbReference>
<dbReference type="Proteomes" id="UP001595821">
    <property type="component" value="Unassembled WGS sequence"/>
</dbReference>
<evidence type="ECO:0000259" key="3">
    <source>
        <dbReference type="Pfam" id="PF02517"/>
    </source>
</evidence>
<feature type="transmembrane region" description="Helical" evidence="2">
    <location>
        <begin position="254"/>
        <end position="284"/>
    </location>
</feature>
<evidence type="ECO:0000256" key="1">
    <source>
        <dbReference type="SAM" id="MobiDB-lite"/>
    </source>
</evidence>
<evidence type="ECO:0000313" key="4">
    <source>
        <dbReference type="EMBL" id="MFC4246797.1"/>
    </source>
</evidence>
<evidence type="ECO:0000256" key="2">
    <source>
        <dbReference type="SAM" id="Phobius"/>
    </source>
</evidence>
<dbReference type="RefSeq" id="WP_246966389.1">
    <property type="nucleotide sequence ID" value="NZ_CP095397.1"/>
</dbReference>
<protein>
    <submittedName>
        <fullName evidence="4">CPBP family intramembrane glutamic endopeptidase</fullName>
        <ecNumber evidence="4">3.4.-.-</ecNumber>
    </submittedName>
</protein>
<feature type="compositionally biased region" description="Polar residues" evidence="1">
    <location>
        <begin position="42"/>
        <end position="58"/>
    </location>
</feature>
<feature type="transmembrane region" description="Helical" evidence="2">
    <location>
        <begin position="146"/>
        <end position="165"/>
    </location>
</feature>
<name>A0ABD5NXD6_9EURY</name>
<gene>
    <name evidence="4" type="ORF">ACFOZ7_07260</name>
</gene>
<keyword evidence="2" id="KW-0472">Membrane</keyword>
<keyword evidence="4" id="KW-0378">Hydrolase</keyword>
<keyword evidence="2" id="KW-0812">Transmembrane</keyword>
<dbReference type="GO" id="GO:0080120">
    <property type="term" value="P:CAAX-box protein maturation"/>
    <property type="evidence" value="ECO:0007669"/>
    <property type="project" value="UniProtKB-ARBA"/>
</dbReference>
<dbReference type="InterPro" id="IPR003675">
    <property type="entry name" value="Rce1/LyrA-like_dom"/>
</dbReference>
<comment type="caution">
    <text evidence="4">The sequence shown here is derived from an EMBL/GenBank/DDBJ whole genome shotgun (WGS) entry which is preliminary data.</text>
</comment>
<reference evidence="4 5" key="1">
    <citation type="journal article" date="2014" name="Int. J. Syst. Evol. Microbiol.">
        <title>Complete genome sequence of Corynebacterium casei LMG S-19264T (=DSM 44701T), isolated from a smear-ripened cheese.</title>
        <authorList>
            <consortium name="US DOE Joint Genome Institute (JGI-PGF)"/>
            <person name="Walter F."/>
            <person name="Albersmeier A."/>
            <person name="Kalinowski J."/>
            <person name="Ruckert C."/>
        </authorList>
    </citation>
    <scope>NUCLEOTIDE SEQUENCE [LARGE SCALE GENOMIC DNA]</scope>
    <source>
        <strain evidence="4 5">IBRC-M 10912</strain>
    </source>
</reference>
<evidence type="ECO:0000313" key="5">
    <source>
        <dbReference type="Proteomes" id="UP001595821"/>
    </source>
</evidence>
<feature type="transmembrane region" description="Helical" evidence="2">
    <location>
        <begin position="110"/>
        <end position="134"/>
    </location>
</feature>
<feature type="compositionally biased region" description="Basic and acidic residues" evidence="1">
    <location>
        <begin position="75"/>
        <end position="100"/>
    </location>
</feature>
<feature type="region of interest" description="Disordered" evidence="1">
    <location>
        <begin position="30"/>
        <end position="105"/>
    </location>
</feature>
<accession>A0ABD5NXD6</accession>
<dbReference type="PANTHER" id="PTHR36435">
    <property type="entry name" value="SLR1288 PROTEIN"/>
    <property type="match status" value="1"/>
</dbReference>
<feature type="transmembrane region" description="Helical" evidence="2">
    <location>
        <begin position="196"/>
        <end position="219"/>
    </location>
</feature>
<dbReference type="GO" id="GO:0004175">
    <property type="term" value="F:endopeptidase activity"/>
    <property type="evidence" value="ECO:0007669"/>
    <property type="project" value="UniProtKB-ARBA"/>
</dbReference>
<sequence length="305" mass="31382">MPDWATFAGLTGVVLVLLLALSHLTSTAFTDSDDADTRTPSDESPTPTRESTAESTASDPDALADGFADGSADGESLRESRRVPEDDHGHGHGHDHDEHSSPGSLSTGELLANVAFSQGLFATILLAAAVYTEIPPADLGIAFTRAYLTTGVVVGTALGVGLYIANELGAASAKRLGIDHSEQLRELLAPDSPGGWAALLGVALPTVAIFEEFLFRAALIGALSAGFDVSPWLLAIVSSVAFALGHGMQGPAGIAVTGLLGFVLAIAFVVTGSVLVVIVAHYLVNALEFVVHEGLGLEWTETTGS</sequence>